<keyword evidence="1" id="KW-1015">Disulfide bond</keyword>
<proteinExistence type="predicted"/>
<dbReference type="SUPFAM" id="SSF57535">
    <property type="entry name" value="Complement control module/SCR domain"/>
    <property type="match status" value="3"/>
</dbReference>
<keyword evidence="2" id="KW-0768">Sushi</keyword>
<dbReference type="RefSeq" id="XP_019628400.1">
    <property type="nucleotide sequence ID" value="XM_019772841.1"/>
</dbReference>
<organism evidence="4 5">
    <name type="scientific">Branchiostoma belcheri</name>
    <name type="common">Amphioxus</name>
    <dbReference type="NCBI Taxonomy" id="7741"/>
    <lineage>
        <taxon>Eukaryota</taxon>
        <taxon>Metazoa</taxon>
        <taxon>Chordata</taxon>
        <taxon>Cephalochordata</taxon>
        <taxon>Leptocardii</taxon>
        <taxon>Amphioxiformes</taxon>
        <taxon>Branchiostomatidae</taxon>
        <taxon>Branchiostoma</taxon>
    </lineage>
</organism>
<evidence type="ECO:0000313" key="5">
    <source>
        <dbReference type="RefSeq" id="XP_019628400.1"/>
    </source>
</evidence>
<feature type="domain" description="Sushi" evidence="3">
    <location>
        <begin position="5"/>
        <end position="67"/>
    </location>
</feature>
<accession>A0A6P4YGL2</accession>
<dbReference type="Gene3D" id="2.10.70.10">
    <property type="entry name" value="Complement Module, domain 1"/>
    <property type="match status" value="2"/>
</dbReference>
<dbReference type="KEGG" id="bbel:109472977"/>
<dbReference type="SMART" id="SM00032">
    <property type="entry name" value="CCP"/>
    <property type="match status" value="5"/>
</dbReference>
<dbReference type="AlphaFoldDB" id="A0A6P4YGL2"/>
<dbReference type="PROSITE" id="PS50923">
    <property type="entry name" value="SUSHI"/>
    <property type="match status" value="1"/>
</dbReference>
<dbReference type="InterPro" id="IPR000436">
    <property type="entry name" value="Sushi_SCR_CCP_dom"/>
</dbReference>
<dbReference type="InterPro" id="IPR035976">
    <property type="entry name" value="Sushi/SCR/CCP_sf"/>
</dbReference>
<keyword evidence="4" id="KW-1185">Reference proteome</keyword>
<evidence type="ECO:0000259" key="3">
    <source>
        <dbReference type="PROSITE" id="PS50923"/>
    </source>
</evidence>
<reference evidence="5" key="1">
    <citation type="submission" date="2025-08" db="UniProtKB">
        <authorList>
            <consortium name="RefSeq"/>
        </authorList>
    </citation>
    <scope>IDENTIFICATION</scope>
    <source>
        <tissue evidence="5">Gonad</tissue>
    </source>
</reference>
<dbReference type="OrthoDB" id="7769223at2759"/>
<evidence type="ECO:0000256" key="2">
    <source>
        <dbReference type="PROSITE-ProRule" id="PRU00302"/>
    </source>
</evidence>
<protein>
    <submittedName>
        <fullName evidence="5">P-selectin-like</fullName>
    </submittedName>
</protein>
<dbReference type="GeneID" id="109472977"/>
<comment type="caution">
    <text evidence="2">Lacks conserved residue(s) required for the propagation of feature annotation.</text>
</comment>
<sequence length="456" mass="47941">MASRVHCPRLAPPTGGTYNCFVDMHGTHTCSATCLPGLVFQSPAPTLVCTPADGVWAPTDRFPNCIRENTAGSCPVLLAPVYGGYSCRMDSSGVKTCTGSCVGGYEFDSPETTLTCDGSVGTWTPSDQFPNCRPSTRARSSPQGTTQCAPISPPMAGSYSCMTDHLGRMTCTPSCMDGFEFESPPAAEYVCTNGAWSPPGPYPNCVFAGQKCEKIPPPIWGSYYCQTDHTGTERCYPSCMQGYEFESPPAAEYVCVNGQFSPPGPYPNCRTSEEVSVPQVTDPEVSAPEVPVSAQECPKLHAPAHGSLSCRTDQLGIQTCFPACDAGYSFQTAPAAEYICLNGQWAPPGPVPNCVPAPQDTDPEVSGSEVPVSAAACPKLHAPAHGSLSCRTDQLGIQTCFPACDAGYSFQTAPAAEYICLNGQWVPPGPVPNCVPDTTSTTTTVKPTSAPVQPGT</sequence>
<dbReference type="Proteomes" id="UP000515135">
    <property type="component" value="Unplaced"/>
</dbReference>
<evidence type="ECO:0000313" key="4">
    <source>
        <dbReference type="Proteomes" id="UP000515135"/>
    </source>
</evidence>
<name>A0A6P4YGL2_BRABE</name>
<evidence type="ECO:0000256" key="1">
    <source>
        <dbReference type="ARBA" id="ARBA00023157"/>
    </source>
</evidence>
<gene>
    <name evidence="5" type="primary">LOC109472977</name>
</gene>